<name>A0A9Q1G4N2_SYNKA</name>
<evidence type="ECO:0000313" key="3">
    <source>
        <dbReference type="Proteomes" id="UP001152622"/>
    </source>
</evidence>
<gene>
    <name evidence="2" type="ORF">SKAU_G00054240</name>
</gene>
<proteinExistence type="predicted"/>
<feature type="signal peptide" evidence="1">
    <location>
        <begin position="1"/>
        <end position="21"/>
    </location>
</feature>
<sequence>KSCLLRLLRGHCLLCFANVSSLPFPVTYQPAFPTLPLPSPTLLPVCYRLSAIRPALPLFSLTIICPWLSPTPYPDPHLALPLHCLLALKCSAGAYYESVSESCVWVHTSWEKRNSSGKDSFPLCYYIGQQSPNPGELWALRVFVFDCNQFRPTKPNGKSKLLSVALIDQ</sequence>
<feature type="chain" id="PRO_5040320498" evidence="1">
    <location>
        <begin position="22"/>
        <end position="169"/>
    </location>
</feature>
<feature type="non-terminal residue" evidence="2">
    <location>
        <position position="1"/>
    </location>
</feature>
<dbReference type="AlphaFoldDB" id="A0A9Q1G4N2"/>
<evidence type="ECO:0000256" key="1">
    <source>
        <dbReference type="SAM" id="SignalP"/>
    </source>
</evidence>
<dbReference type="EMBL" id="JAINUF010000002">
    <property type="protein sequence ID" value="KAJ8374844.1"/>
    <property type="molecule type" value="Genomic_DNA"/>
</dbReference>
<reference evidence="2" key="1">
    <citation type="journal article" date="2023" name="Science">
        <title>Genome structures resolve the early diversification of teleost fishes.</title>
        <authorList>
            <person name="Parey E."/>
            <person name="Louis A."/>
            <person name="Montfort J."/>
            <person name="Bouchez O."/>
            <person name="Roques C."/>
            <person name="Iampietro C."/>
            <person name="Lluch J."/>
            <person name="Castinel A."/>
            <person name="Donnadieu C."/>
            <person name="Desvignes T."/>
            <person name="Floi Bucao C."/>
            <person name="Jouanno E."/>
            <person name="Wen M."/>
            <person name="Mejri S."/>
            <person name="Dirks R."/>
            <person name="Jansen H."/>
            <person name="Henkel C."/>
            <person name="Chen W.J."/>
            <person name="Zahm M."/>
            <person name="Cabau C."/>
            <person name="Klopp C."/>
            <person name="Thompson A.W."/>
            <person name="Robinson-Rechavi M."/>
            <person name="Braasch I."/>
            <person name="Lecointre G."/>
            <person name="Bobe J."/>
            <person name="Postlethwait J.H."/>
            <person name="Berthelot C."/>
            <person name="Roest Crollius H."/>
            <person name="Guiguen Y."/>
        </authorList>
    </citation>
    <scope>NUCLEOTIDE SEQUENCE</scope>
    <source>
        <strain evidence="2">WJC10195</strain>
    </source>
</reference>
<evidence type="ECO:0000313" key="2">
    <source>
        <dbReference type="EMBL" id="KAJ8374844.1"/>
    </source>
</evidence>
<protein>
    <submittedName>
        <fullName evidence="2">Uncharacterized protein</fullName>
    </submittedName>
</protein>
<keyword evidence="3" id="KW-1185">Reference proteome</keyword>
<organism evidence="2 3">
    <name type="scientific">Synaphobranchus kaupii</name>
    <name type="common">Kaup's arrowtooth eel</name>
    <dbReference type="NCBI Taxonomy" id="118154"/>
    <lineage>
        <taxon>Eukaryota</taxon>
        <taxon>Metazoa</taxon>
        <taxon>Chordata</taxon>
        <taxon>Craniata</taxon>
        <taxon>Vertebrata</taxon>
        <taxon>Euteleostomi</taxon>
        <taxon>Actinopterygii</taxon>
        <taxon>Neopterygii</taxon>
        <taxon>Teleostei</taxon>
        <taxon>Anguilliformes</taxon>
        <taxon>Synaphobranchidae</taxon>
        <taxon>Synaphobranchus</taxon>
    </lineage>
</organism>
<keyword evidence="1" id="KW-0732">Signal</keyword>
<dbReference type="Proteomes" id="UP001152622">
    <property type="component" value="Chromosome 2"/>
</dbReference>
<accession>A0A9Q1G4N2</accession>
<comment type="caution">
    <text evidence="2">The sequence shown here is derived from an EMBL/GenBank/DDBJ whole genome shotgun (WGS) entry which is preliminary data.</text>
</comment>